<gene>
    <name evidence="1" type="ordered locus">Daud_0398</name>
</gene>
<evidence type="ECO:0000313" key="2">
    <source>
        <dbReference type="Proteomes" id="UP000008544"/>
    </source>
</evidence>
<dbReference type="REBASE" id="17244">
    <property type="entry name" value="DauMPMcrBCP"/>
</dbReference>
<accession>B1I203</accession>
<evidence type="ECO:0000313" key="1">
    <source>
        <dbReference type="EMBL" id="ACA58949.1"/>
    </source>
</evidence>
<sequence>MMQTLQEELLKMYQKMTAEGKLASAARLAAYYGTFRRRFGPAQLASLDGEALLETIHNHSNPDSLVYWLEFKDDEEFPAYFGSIYGGSALKFGIYRRKETGAWVTGSPVETRELSLDEAVAVARKHRDQLVAGAALLEGLPRNASDEDYLRLQQEMDAQCPNVGNTAWGHKYFSLLYPEKLDFFHVADYQRFHLIKLLQEPPEGEGRYLAAGRFVRLAAELGLHLNHLGHLLVIRNGRPYRYWRVGTSDETEPRNRWDLMRDGGLVAVGWPDLGDLSGFWENREQREKLRALMPRSIPIRRRRWATRPHSSGIFFLVWWRGTWCWPATGPWCWESGR</sequence>
<dbReference type="AlphaFoldDB" id="B1I203"/>
<reference evidence="2" key="1">
    <citation type="submission" date="2007-10" db="EMBL/GenBank/DDBJ databases">
        <title>Complete sequence of chromosome of Desulforudis audaxviator MP104C.</title>
        <authorList>
            <person name="Copeland A."/>
            <person name="Lucas S."/>
            <person name="Lapidus A."/>
            <person name="Barry K."/>
            <person name="Glavina del Rio T."/>
            <person name="Dalin E."/>
            <person name="Tice H."/>
            <person name="Bruce D."/>
            <person name="Pitluck S."/>
            <person name="Lowry S.R."/>
            <person name="Larimer F."/>
            <person name="Land M.L."/>
            <person name="Hauser L."/>
            <person name="Kyrpides N."/>
            <person name="Ivanova N.N."/>
            <person name="Richardson P."/>
        </authorList>
    </citation>
    <scope>NUCLEOTIDE SEQUENCE [LARGE SCALE GENOMIC DNA]</scope>
    <source>
        <strain evidence="2">MP104C</strain>
    </source>
</reference>
<organism evidence="1 2">
    <name type="scientific">Desulforudis audaxviator (strain MP104C)</name>
    <dbReference type="NCBI Taxonomy" id="477974"/>
    <lineage>
        <taxon>Bacteria</taxon>
        <taxon>Bacillati</taxon>
        <taxon>Bacillota</taxon>
        <taxon>Clostridia</taxon>
        <taxon>Thermoanaerobacterales</taxon>
        <taxon>Candidatus Desulforudaceae</taxon>
        <taxon>Candidatus Desulforudis</taxon>
    </lineage>
</organism>
<keyword evidence="2" id="KW-1185">Reference proteome</keyword>
<dbReference type="RefSeq" id="WP_012301541.1">
    <property type="nucleotide sequence ID" value="NC_010424.1"/>
</dbReference>
<protein>
    <submittedName>
        <fullName evidence="1">Uncharacterized protein</fullName>
    </submittedName>
</protein>
<dbReference type="OrthoDB" id="9781481at2"/>
<name>B1I203_DESAP</name>
<dbReference type="eggNOG" id="COG1401">
    <property type="taxonomic scope" value="Bacteria"/>
</dbReference>
<dbReference type="STRING" id="477974.Daud_0398"/>
<dbReference type="HOGENOM" id="CLU_823157_0_0_9"/>
<dbReference type="EMBL" id="CP000860">
    <property type="protein sequence ID" value="ACA58949.1"/>
    <property type="molecule type" value="Genomic_DNA"/>
</dbReference>
<dbReference type="KEGG" id="dau:Daud_0398"/>
<proteinExistence type="predicted"/>
<dbReference type="Proteomes" id="UP000008544">
    <property type="component" value="Chromosome"/>
</dbReference>
<reference evidence="1 2" key="2">
    <citation type="journal article" date="2008" name="Science">
        <title>Environmental genomics reveals a single-species ecosystem deep within Earth.</title>
        <authorList>
            <person name="Chivian D."/>
            <person name="Brodie E.L."/>
            <person name="Alm E.J."/>
            <person name="Culley D.E."/>
            <person name="Dehal P.S."/>
            <person name="Desantis T.Z."/>
            <person name="Gihring T.M."/>
            <person name="Lapidus A."/>
            <person name="Lin L.H."/>
            <person name="Lowry S.R."/>
            <person name="Moser D.P."/>
            <person name="Richardson P.M."/>
            <person name="Southam G."/>
            <person name="Wanger G."/>
            <person name="Pratt L.M."/>
            <person name="Andersen G.L."/>
            <person name="Hazen T.C."/>
            <person name="Brockman F.J."/>
            <person name="Arkin A.P."/>
            <person name="Onstott T.C."/>
        </authorList>
    </citation>
    <scope>NUCLEOTIDE SEQUENCE [LARGE SCALE GENOMIC DNA]</scope>
    <source>
        <strain evidence="1 2">MP104C</strain>
    </source>
</reference>